<dbReference type="EMBL" id="CP045900">
    <property type="protein sequence ID" value="QQP42036.1"/>
    <property type="molecule type" value="Genomic_DNA"/>
</dbReference>
<name>A0A7T8H2P3_CALRO</name>
<organism evidence="2 3">
    <name type="scientific">Caligus rogercresseyi</name>
    <name type="common">Sea louse</name>
    <dbReference type="NCBI Taxonomy" id="217165"/>
    <lineage>
        <taxon>Eukaryota</taxon>
        <taxon>Metazoa</taxon>
        <taxon>Ecdysozoa</taxon>
        <taxon>Arthropoda</taxon>
        <taxon>Crustacea</taxon>
        <taxon>Multicrustacea</taxon>
        <taxon>Hexanauplia</taxon>
        <taxon>Copepoda</taxon>
        <taxon>Siphonostomatoida</taxon>
        <taxon>Caligidae</taxon>
        <taxon>Caligus</taxon>
    </lineage>
</organism>
<gene>
    <name evidence="2" type="ORF">FKW44_016576</name>
</gene>
<dbReference type="AlphaFoldDB" id="A0A7T8H2P3"/>
<feature type="region of interest" description="Disordered" evidence="1">
    <location>
        <begin position="22"/>
        <end position="57"/>
    </location>
</feature>
<evidence type="ECO:0000313" key="2">
    <source>
        <dbReference type="EMBL" id="QQP42036.1"/>
    </source>
</evidence>
<accession>A0A7T8H2P3</accession>
<sequence length="70" mass="7753">KHEGIISSSLKRKMRDAMIQEQELRHQQEERKKYLGPVGKNPWAPSPSHGPRAAHPGALSAAAAFPFPVK</sequence>
<keyword evidence="3" id="KW-1185">Reference proteome</keyword>
<evidence type="ECO:0000313" key="3">
    <source>
        <dbReference type="Proteomes" id="UP000595437"/>
    </source>
</evidence>
<reference evidence="3" key="1">
    <citation type="submission" date="2021-01" db="EMBL/GenBank/DDBJ databases">
        <title>Caligus Genome Assembly.</title>
        <authorList>
            <person name="Gallardo-Escarate C."/>
        </authorList>
    </citation>
    <scope>NUCLEOTIDE SEQUENCE [LARGE SCALE GENOMIC DNA]</scope>
</reference>
<evidence type="ECO:0000256" key="1">
    <source>
        <dbReference type="SAM" id="MobiDB-lite"/>
    </source>
</evidence>
<dbReference type="Proteomes" id="UP000595437">
    <property type="component" value="Chromosome 11"/>
</dbReference>
<feature type="non-terminal residue" evidence="2">
    <location>
        <position position="1"/>
    </location>
</feature>
<proteinExistence type="predicted"/>
<feature type="compositionally biased region" description="Basic and acidic residues" evidence="1">
    <location>
        <begin position="22"/>
        <end position="33"/>
    </location>
</feature>
<protein>
    <submittedName>
        <fullName evidence="2">LOC100122304</fullName>
    </submittedName>
</protein>